<dbReference type="GO" id="GO:0043165">
    <property type="term" value="P:Gram-negative-bacterium-type cell outer membrane assembly"/>
    <property type="evidence" value="ECO:0007669"/>
    <property type="project" value="UniProtKB-UniRule"/>
</dbReference>
<dbReference type="InterPro" id="IPR007485">
    <property type="entry name" value="LPS_assembly_LptE"/>
</dbReference>
<gene>
    <name evidence="6" type="primary">lptE</name>
    <name evidence="8" type="ORF">GTU67_01725</name>
</gene>
<feature type="compositionally biased region" description="Polar residues" evidence="7">
    <location>
        <begin position="215"/>
        <end position="224"/>
    </location>
</feature>
<dbReference type="GO" id="GO:0009279">
    <property type="term" value="C:cell outer membrane"/>
    <property type="evidence" value="ECO:0007669"/>
    <property type="project" value="UniProtKB-UniRule"/>
</dbReference>
<proteinExistence type="inferred from homology"/>
<reference evidence="8 9" key="1">
    <citation type="submission" date="2020-08" db="EMBL/GenBank/DDBJ databases">
        <title>Paraeoetvoesia sp. YC-7-48 draft genome sequence.</title>
        <authorList>
            <person name="Yao L."/>
        </authorList>
    </citation>
    <scope>NUCLEOTIDE SEQUENCE [LARGE SCALE GENOMIC DNA]</scope>
    <source>
        <strain evidence="9">YC-7-48</strain>
    </source>
</reference>
<keyword evidence="4 6" id="KW-0998">Cell outer membrane</keyword>
<dbReference type="AlphaFoldDB" id="A0A842HMU1"/>
<evidence type="ECO:0000313" key="9">
    <source>
        <dbReference type="Proteomes" id="UP000545386"/>
    </source>
</evidence>
<dbReference type="EMBL" id="JACJUU010000001">
    <property type="protein sequence ID" value="MBC2768630.1"/>
    <property type="molecule type" value="Genomic_DNA"/>
</dbReference>
<comment type="caution">
    <text evidence="8">The sequence shown here is derived from an EMBL/GenBank/DDBJ whole genome shotgun (WGS) entry which is preliminary data.</text>
</comment>
<evidence type="ECO:0000313" key="8">
    <source>
        <dbReference type="EMBL" id="MBC2768630.1"/>
    </source>
</evidence>
<accession>A0A842HMU1</accession>
<dbReference type="RefSeq" id="WP_185778461.1">
    <property type="nucleotide sequence ID" value="NZ_JACJUU010000001.1"/>
</dbReference>
<feature type="region of interest" description="Disordered" evidence="7">
    <location>
        <begin position="181"/>
        <end position="224"/>
    </location>
</feature>
<dbReference type="PANTHER" id="PTHR38098:SF1">
    <property type="entry name" value="LPS-ASSEMBLY LIPOPROTEIN LPTE"/>
    <property type="match status" value="1"/>
</dbReference>
<keyword evidence="2 6" id="KW-0472">Membrane</keyword>
<dbReference type="Proteomes" id="UP000545386">
    <property type="component" value="Unassembled WGS sequence"/>
</dbReference>
<dbReference type="PANTHER" id="PTHR38098">
    <property type="entry name" value="LPS-ASSEMBLY LIPOPROTEIN LPTE"/>
    <property type="match status" value="1"/>
</dbReference>
<comment type="similarity">
    <text evidence="6">Belongs to the LptE lipoprotein family.</text>
</comment>
<evidence type="ECO:0000256" key="7">
    <source>
        <dbReference type="SAM" id="MobiDB-lite"/>
    </source>
</evidence>
<keyword evidence="3" id="KW-0564">Palmitate</keyword>
<evidence type="ECO:0000256" key="2">
    <source>
        <dbReference type="ARBA" id="ARBA00023136"/>
    </source>
</evidence>
<evidence type="ECO:0000256" key="1">
    <source>
        <dbReference type="ARBA" id="ARBA00022729"/>
    </source>
</evidence>
<organism evidence="8 9">
    <name type="scientific">Pusillimonas minor</name>
    <dbReference type="NCBI Taxonomy" id="2697024"/>
    <lineage>
        <taxon>Bacteria</taxon>
        <taxon>Pseudomonadati</taxon>
        <taxon>Pseudomonadota</taxon>
        <taxon>Betaproteobacteria</taxon>
        <taxon>Burkholderiales</taxon>
        <taxon>Alcaligenaceae</taxon>
        <taxon>Pusillimonas</taxon>
    </lineage>
</organism>
<dbReference type="GO" id="GO:0015920">
    <property type="term" value="P:lipopolysaccharide transport"/>
    <property type="evidence" value="ECO:0007669"/>
    <property type="project" value="TreeGrafter"/>
</dbReference>
<keyword evidence="1" id="KW-0732">Signal</keyword>
<protein>
    <recommendedName>
        <fullName evidence="6">LPS-assembly lipoprotein LptE</fullName>
    </recommendedName>
</protein>
<comment type="function">
    <text evidence="6">Together with LptD, is involved in the assembly of lipopolysaccharide (LPS) at the surface of the outer membrane. Required for the proper assembly of LptD. Binds LPS and may serve as the LPS recognition site at the outer membrane.</text>
</comment>
<sequence>MQSLLTPSGLSGRFSTGLRLLACVGLVALLTACGFRLKGQTPLPFNTLYTNIAENSAFGAQLRRSVMASSPETRFTNDVTQAQARLTELSNTQTLEEVSISVQGQVEEYELRIEFVFQLTDNQGHVILPPTTLVATREIPYDSGALQAKQGEIGALYIEMQQSLVDRIVRRMTAPEVRAAFENPEDLPVDESATKVPEQPQMGSGGAAPSILRMPNTNPSGAFY</sequence>
<dbReference type="HAMAP" id="MF_01186">
    <property type="entry name" value="LPS_assembly_LptE"/>
    <property type="match status" value="1"/>
</dbReference>
<comment type="subunit">
    <text evidence="6">Component of the lipopolysaccharide transport and assembly complex. Interacts with LptD.</text>
</comment>
<name>A0A842HMU1_9BURK</name>
<dbReference type="GO" id="GO:1990351">
    <property type="term" value="C:transporter complex"/>
    <property type="evidence" value="ECO:0007669"/>
    <property type="project" value="TreeGrafter"/>
</dbReference>
<keyword evidence="9" id="KW-1185">Reference proteome</keyword>
<evidence type="ECO:0000256" key="3">
    <source>
        <dbReference type="ARBA" id="ARBA00023139"/>
    </source>
</evidence>
<evidence type="ECO:0000256" key="5">
    <source>
        <dbReference type="ARBA" id="ARBA00023288"/>
    </source>
</evidence>
<dbReference type="GO" id="GO:0001530">
    <property type="term" value="F:lipopolysaccharide binding"/>
    <property type="evidence" value="ECO:0007669"/>
    <property type="project" value="TreeGrafter"/>
</dbReference>
<dbReference type="Pfam" id="PF04390">
    <property type="entry name" value="LptE"/>
    <property type="match status" value="1"/>
</dbReference>
<keyword evidence="5" id="KW-0449">Lipoprotein</keyword>
<dbReference type="Gene3D" id="3.30.160.150">
    <property type="entry name" value="Lipoprotein like domain"/>
    <property type="match status" value="1"/>
</dbReference>
<evidence type="ECO:0000256" key="4">
    <source>
        <dbReference type="ARBA" id="ARBA00023237"/>
    </source>
</evidence>
<evidence type="ECO:0000256" key="6">
    <source>
        <dbReference type="HAMAP-Rule" id="MF_01186"/>
    </source>
</evidence>